<dbReference type="AlphaFoldDB" id="A0A511XFC9"/>
<dbReference type="Proteomes" id="UP000321635">
    <property type="component" value="Unassembled WGS sequence"/>
</dbReference>
<organism evidence="2 3">
    <name type="scientific">Acetobacter nitrogenifigens DSM 23921 = NBRC 105050</name>
    <dbReference type="NCBI Taxonomy" id="1120919"/>
    <lineage>
        <taxon>Bacteria</taxon>
        <taxon>Pseudomonadati</taxon>
        <taxon>Pseudomonadota</taxon>
        <taxon>Alphaproteobacteria</taxon>
        <taxon>Acetobacterales</taxon>
        <taxon>Acetobacteraceae</taxon>
        <taxon>Acetobacter</taxon>
    </lineage>
</organism>
<evidence type="ECO:0000256" key="1">
    <source>
        <dbReference type="SAM" id="MobiDB-lite"/>
    </source>
</evidence>
<evidence type="ECO:0000313" key="2">
    <source>
        <dbReference type="EMBL" id="GEN61649.1"/>
    </source>
</evidence>
<proteinExistence type="predicted"/>
<dbReference type="STRING" id="1120919.GCA_000429165_03617"/>
<evidence type="ECO:0000313" key="3">
    <source>
        <dbReference type="Proteomes" id="UP000321635"/>
    </source>
</evidence>
<protein>
    <submittedName>
        <fullName evidence="2">Uncharacterized protein</fullName>
    </submittedName>
</protein>
<sequence length="370" mass="40536">MLTLPGSGRRGVTAKSPGAYSLAPSLTQTALALGRLDERLHNHPLLPAVLFRERLEASRACAAVDGHLIDPWRLAAELEGLRPVRLGNDAYERGTSVDAARAAFDQYQWMARPTSIQRAEIDAALSWIADASAVDGPLLGAAKAFHRWIEDGRGRSPMRGALVQHWGRANVLHSPLPLVGARAFAPDAPWKPDQWLPMFLSCLAEEATAVSGRMSALERQWRLARSRSGARRKNSRADRVIDLLAACPMASATRISEEIGMSLKAAHIYLGQFLAEGLIVEVTHREARRLFALKGLEPLRHVVQPPRRPLPGRSRGRPGRRSAGEDVETAESCELVPGDPTFRLPPIDYEDLEKAIAHAEAIMRATIGRT</sequence>
<gene>
    <name evidence="2" type="ORF">ANI02nite_35330</name>
</gene>
<reference evidence="2 3" key="1">
    <citation type="submission" date="2019-07" db="EMBL/GenBank/DDBJ databases">
        <title>Whole genome shotgun sequence of Acetobacter nitrogenifigens NBRC 105050.</title>
        <authorList>
            <person name="Hosoyama A."/>
            <person name="Uohara A."/>
            <person name="Ohji S."/>
            <person name="Ichikawa N."/>
        </authorList>
    </citation>
    <scope>NUCLEOTIDE SEQUENCE [LARGE SCALE GENOMIC DNA]</scope>
    <source>
        <strain evidence="2 3">NBRC 105050</strain>
    </source>
</reference>
<comment type="caution">
    <text evidence="2">The sequence shown here is derived from an EMBL/GenBank/DDBJ whole genome shotgun (WGS) entry which is preliminary data.</text>
</comment>
<feature type="region of interest" description="Disordered" evidence="1">
    <location>
        <begin position="303"/>
        <end position="331"/>
    </location>
</feature>
<keyword evidence="3" id="KW-1185">Reference proteome</keyword>
<dbReference type="EMBL" id="BJYF01000055">
    <property type="protein sequence ID" value="GEN61649.1"/>
    <property type="molecule type" value="Genomic_DNA"/>
</dbReference>
<accession>A0A511XFC9</accession>
<name>A0A511XFC9_9PROT</name>